<organism evidence="1">
    <name type="scientific">marine sediment metagenome</name>
    <dbReference type="NCBI Taxonomy" id="412755"/>
    <lineage>
        <taxon>unclassified sequences</taxon>
        <taxon>metagenomes</taxon>
        <taxon>ecological metagenomes</taxon>
    </lineage>
</organism>
<sequence>MSNVIIPVEQASLVKNYQERLAPLVEALDASAVAECVECGRTLGGLLGMFTWGIVHGQGECSNCGFPYVYYHRHEVPPFHESDDPMEQAGKPREILFMAFVPNADIPLSEERAEEAEAVQ</sequence>
<reference evidence="1" key="1">
    <citation type="journal article" date="2015" name="Nature">
        <title>Complex archaea that bridge the gap between prokaryotes and eukaryotes.</title>
        <authorList>
            <person name="Spang A."/>
            <person name="Saw J.H."/>
            <person name="Jorgensen S.L."/>
            <person name="Zaremba-Niedzwiedzka K."/>
            <person name="Martijn J."/>
            <person name="Lind A.E."/>
            <person name="van Eijk R."/>
            <person name="Schleper C."/>
            <person name="Guy L."/>
            <person name="Ettema T.J."/>
        </authorList>
    </citation>
    <scope>NUCLEOTIDE SEQUENCE</scope>
</reference>
<evidence type="ECO:0000313" key="1">
    <source>
        <dbReference type="EMBL" id="KKM88666.1"/>
    </source>
</evidence>
<gene>
    <name evidence="1" type="ORF">LCGC14_1256370</name>
</gene>
<dbReference type="AlphaFoldDB" id="A0A0F9LN79"/>
<name>A0A0F9LN79_9ZZZZ</name>
<accession>A0A0F9LN79</accession>
<protein>
    <submittedName>
        <fullName evidence="1">Uncharacterized protein</fullName>
    </submittedName>
</protein>
<proteinExistence type="predicted"/>
<comment type="caution">
    <text evidence="1">The sequence shown here is derived from an EMBL/GenBank/DDBJ whole genome shotgun (WGS) entry which is preliminary data.</text>
</comment>
<dbReference type="EMBL" id="LAZR01006927">
    <property type="protein sequence ID" value="KKM88666.1"/>
    <property type="molecule type" value="Genomic_DNA"/>
</dbReference>